<sequence length="743" mass="81301">MEVTDQTKMTIFPRNMNPCTLLGLPMQTGEDGVKMPLPSRDLPPAPGGKKQLHITYKQEHSPRTDDLVQDDAESEGILLPITSWEPVREVSLQLISDGDDNDTNTVHKLYWVVVDAHSAGNTGTVAQAELFSDGVCWIEIDKVQQQKHQPRLSTNPFETVPLDLMGPYPRSSRGERVIVVVTDNFSRWVKAYPVSSAQATSIAKILQTDFFPGMWRKLRTHLSVQHTKTTIYHPCANPTECHNQQIKNQLQLRVGKSPINVLLGHNLTLPGEFNCPKAADDGDPADTYAQCERHEEAHKEVFTQQRGCITRWLPTTTSPTIWTTSVSLCAPTVSRDFCMGFAAKWSRPHVPRWPMTVTSMARSAIQPPPPKEQLQGPASQTTLGVQAPTRDCRSGSPIITDNAVPPGIAVPTPMQLQACNMACVRHDAWCRSTHPLTLSATGNNSGPPAALLTASGWLPEMSTAGEGVMHWSSAIQERCCQLRGHHLINPPFSLPDRVATRSSGVGEAVTTAAGAVMAAARQSARPPLLLMMERSASTGVPDLRLPLRQLMMCILQTISGEGRLTQDSVPPLRQFSMPHIHHLNCTLTHTTITHTHPGRRCVIANPSEEFISIQKFTEGLCTSELTACSTLKFPSITIDIVCRRCSSLVGIRSYTNGSGDLYMTQTERMVGAQVKQQWAASRAGHTDRSPTSSTLATIRCAVTIAVALTEHCAKDKNIGNGCQQHLLSMIGKALVLPNTLQVS</sequence>
<organism evidence="2 3">
    <name type="scientific">Dryococelus australis</name>
    <dbReference type="NCBI Taxonomy" id="614101"/>
    <lineage>
        <taxon>Eukaryota</taxon>
        <taxon>Metazoa</taxon>
        <taxon>Ecdysozoa</taxon>
        <taxon>Arthropoda</taxon>
        <taxon>Hexapoda</taxon>
        <taxon>Insecta</taxon>
        <taxon>Pterygota</taxon>
        <taxon>Neoptera</taxon>
        <taxon>Polyneoptera</taxon>
        <taxon>Phasmatodea</taxon>
        <taxon>Verophasmatodea</taxon>
        <taxon>Anareolatae</taxon>
        <taxon>Phasmatidae</taxon>
        <taxon>Eurycanthinae</taxon>
        <taxon>Dryococelus</taxon>
    </lineage>
</organism>
<feature type="region of interest" description="Disordered" evidence="1">
    <location>
        <begin position="361"/>
        <end position="398"/>
    </location>
</feature>
<comment type="caution">
    <text evidence="2">The sequence shown here is derived from an EMBL/GenBank/DDBJ whole genome shotgun (WGS) entry which is preliminary data.</text>
</comment>
<dbReference type="PANTHER" id="PTHR47266">
    <property type="entry name" value="ENDONUCLEASE-RELATED"/>
    <property type="match status" value="1"/>
</dbReference>
<dbReference type="Proteomes" id="UP001159363">
    <property type="component" value="Chromosome 1"/>
</dbReference>
<dbReference type="Gene3D" id="3.30.420.10">
    <property type="entry name" value="Ribonuclease H-like superfamily/Ribonuclease H"/>
    <property type="match status" value="1"/>
</dbReference>
<evidence type="ECO:0000313" key="3">
    <source>
        <dbReference type="Proteomes" id="UP001159363"/>
    </source>
</evidence>
<evidence type="ECO:0008006" key="4">
    <source>
        <dbReference type="Google" id="ProtNLM"/>
    </source>
</evidence>
<proteinExistence type="predicted"/>
<dbReference type="InterPro" id="IPR012337">
    <property type="entry name" value="RNaseH-like_sf"/>
</dbReference>
<dbReference type="SUPFAM" id="SSF53098">
    <property type="entry name" value="Ribonuclease H-like"/>
    <property type="match status" value="1"/>
</dbReference>
<gene>
    <name evidence="2" type="ORF">PR048_000852</name>
</gene>
<name>A0ABQ9IFV5_9NEOP</name>
<dbReference type="InterPro" id="IPR052160">
    <property type="entry name" value="Gypsy_RT_Integrase-like"/>
</dbReference>
<protein>
    <recommendedName>
        <fullName evidence="4">Integrase catalytic domain-containing protein</fullName>
    </recommendedName>
</protein>
<dbReference type="EMBL" id="JARBHB010000001">
    <property type="protein sequence ID" value="KAJ8895516.1"/>
    <property type="molecule type" value="Genomic_DNA"/>
</dbReference>
<keyword evidence="3" id="KW-1185">Reference proteome</keyword>
<accession>A0ABQ9IFV5</accession>
<evidence type="ECO:0000313" key="2">
    <source>
        <dbReference type="EMBL" id="KAJ8895516.1"/>
    </source>
</evidence>
<dbReference type="InterPro" id="IPR036397">
    <property type="entry name" value="RNaseH_sf"/>
</dbReference>
<reference evidence="2 3" key="1">
    <citation type="submission" date="2023-02" db="EMBL/GenBank/DDBJ databases">
        <title>LHISI_Scaffold_Assembly.</title>
        <authorList>
            <person name="Stuart O.P."/>
            <person name="Cleave R."/>
            <person name="Magrath M.J.L."/>
            <person name="Mikheyev A.S."/>
        </authorList>
    </citation>
    <scope>NUCLEOTIDE SEQUENCE [LARGE SCALE GENOMIC DNA]</scope>
    <source>
        <strain evidence="2">Daus_M_001</strain>
        <tissue evidence="2">Leg muscle</tissue>
    </source>
</reference>
<evidence type="ECO:0000256" key="1">
    <source>
        <dbReference type="SAM" id="MobiDB-lite"/>
    </source>
</evidence>